<dbReference type="AlphaFoldDB" id="A0A1Y3EBQ1"/>
<gene>
    <name evidence="2" type="ORF">D917_02961</name>
</gene>
<sequence>MFFCSPLTHASEQNLKCVCVARGAGSVWSALFYCFLLAVNFLRFFCSSVSGKCGFCLLLAAYRCESSLSWRVVLTFFPCLQPVCAVFVSSFIFFNFMDEQTRDVFWKLGRFYYSFLHIFELEPRLSILLQVEIDSSSLFGTTTISINCDRQAEINHLFLLIIFLEKNFSSSCEEMGDLCEPTLYICIRDCA</sequence>
<comment type="caution">
    <text evidence="2">The sequence shown here is derived from an EMBL/GenBank/DDBJ whole genome shotgun (WGS) entry which is preliminary data.</text>
</comment>
<accession>A0A1Y3EBQ1</accession>
<organism evidence="2 3">
    <name type="scientific">Trichinella nativa</name>
    <dbReference type="NCBI Taxonomy" id="6335"/>
    <lineage>
        <taxon>Eukaryota</taxon>
        <taxon>Metazoa</taxon>
        <taxon>Ecdysozoa</taxon>
        <taxon>Nematoda</taxon>
        <taxon>Enoplea</taxon>
        <taxon>Dorylaimia</taxon>
        <taxon>Trichinellida</taxon>
        <taxon>Trichinellidae</taxon>
        <taxon>Trichinella</taxon>
    </lineage>
</organism>
<evidence type="ECO:0000313" key="2">
    <source>
        <dbReference type="EMBL" id="OUC42421.1"/>
    </source>
</evidence>
<feature type="transmembrane region" description="Helical" evidence="1">
    <location>
        <begin position="72"/>
        <end position="94"/>
    </location>
</feature>
<keyword evidence="1" id="KW-1133">Transmembrane helix</keyword>
<evidence type="ECO:0000313" key="3">
    <source>
        <dbReference type="Proteomes" id="UP000243006"/>
    </source>
</evidence>
<dbReference type="EMBL" id="LVZM01017516">
    <property type="protein sequence ID" value="OUC42421.1"/>
    <property type="molecule type" value="Genomic_DNA"/>
</dbReference>
<evidence type="ECO:0000256" key="1">
    <source>
        <dbReference type="SAM" id="Phobius"/>
    </source>
</evidence>
<keyword evidence="1" id="KW-0812">Transmembrane</keyword>
<name>A0A1Y3EBQ1_9BILA</name>
<proteinExistence type="predicted"/>
<keyword evidence="1" id="KW-0472">Membrane</keyword>
<protein>
    <submittedName>
        <fullName evidence="2">Uncharacterized protein</fullName>
    </submittedName>
</protein>
<feature type="transmembrane region" description="Helical" evidence="1">
    <location>
        <begin position="30"/>
        <end position="60"/>
    </location>
</feature>
<reference evidence="2 3" key="1">
    <citation type="submission" date="2015-04" db="EMBL/GenBank/DDBJ databases">
        <title>Draft genome of the roundworm Trichinella nativa.</title>
        <authorList>
            <person name="Mitreva M."/>
        </authorList>
    </citation>
    <scope>NUCLEOTIDE SEQUENCE [LARGE SCALE GENOMIC DNA]</scope>
    <source>
        <strain evidence="2 3">ISS45</strain>
    </source>
</reference>
<dbReference type="Proteomes" id="UP000243006">
    <property type="component" value="Unassembled WGS sequence"/>
</dbReference>